<dbReference type="EMBL" id="CAJVPW010068057">
    <property type="protein sequence ID" value="CAG8789951.1"/>
    <property type="molecule type" value="Genomic_DNA"/>
</dbReference>
<comment type="caution">
    <text evidence="1">The sequence shown here is derived from an EMBL/GenBank/DDBJ whole genome shotgun (WGS) entry which is preliminary data.</text>
</comment>
<feature type="non-terminal residue" evidence="1">
    <location>
        <position position="1"/>
    </location>
</feature>
<proteinExistence type="predicted"/>
<sequence>EACGSYWKINALLFIEIFTHSQNSQTFGKLVEKRIGELLLNWIMSPVCPFYHHLCEDEEVYRDDYLDEPIRWCFQHYTQFNKIYSLRETQF</sequence>
<accession>A0ACA9REY4</accession>
<reference evidence="1" key="1">
    <citation type="submission" date="2021-06" db="EMBL/GenBank/DDBJ databases">
        <authorList>
            <person name="Kallberg Y."/>
            <person name="Tangrot J."/>
            <person name="Rosling A."/>
        </authorList>
    </citation>
    <scope>NUCLEOTIDE SEQUENCE</scope>
    <source>
        <strain evidence="1">28 12/20/2015</strain>
    </source>
</reference>
<organism evidence="1 2">
    <name type="scientific">Cetraspora pellucida</name>
    <dbReference type="NCBI Taxonomy" id="1433469"/>
    <lineage>
        <taxon>Eukaryota</taxon>
        <taxon>Fungi</taxon>
        <taxon>Fungi incertae sedis</taxon>
        <taxon>Mucoromycota</taxon>
        <taxon>Glomeromycotina</taxon>
        <taxon>Glomeromycetes</taxon>
        <taxon>Diversisporales</taxon>
        <taxon>Gigasporaceae</taxon>
        <taxon>Cetraspora</taxon>
    </lineage>
</organism>
<evidence type="ECO:0000313" key="1">
    <source>
        <dbReference type="EMBL" id="CAG8789951.1"/>
    </source>
</evidence>
<name>A0ACA9REY4_9GLOM</name>
<evidence type="ECO:0000313" key="2">
    <source>
        <dbReference type="Proteomes" id="UP000789366"/>
    </source>
</evidence>
<keyword evidence="2" id="KW-1185">Reference proteome</keyword>
<dbReference type="Proteomes" id="UP000789366">
    <property type="component" value="Unassembled WGS sequence"/>
</dbReference>
<gene>
    <name evidence="1" type="ORF">SPELUC_LOCUS17142</name>
</gene>
<protein>
    <submittedName>
        <fullName evidence="1">13552_t:CDS:1</fullName>
    </submittedName>
</protein>